<comment type="subcellular location">
    <subcellularLocation>
        <location evidence="4">Periplasm</location>
    </subcellularLocation>
</comment>
<dbReference type="Proteomes" id="UP000199545">
    <property type="component" value="Unassembled WGS sequence"/>
</dbReference>
<feature type="binding site" description="type 1 copper site" evidence="20">
    <location>
        <position position="119"/>
    </location>
    <ligand>
        <name>Cu cation</name>
        <dbReference type="ChEBI" id="CHEBI:23378"/>
        <label>1</label>
    </ligand>
</feature>
<dbReference type="InterPro" id="IPR008972">
    <property type="entry name" value="Cupredoxin"/>
</dbReference>
<dbReference type="GO" id="GO:0042597">
    <property type="term" value="C:periplasmic space"/>
    <property type="evidence" value="ECO:0007669"/>
    <property type="project" value="UniProtKB-SubCell"/>
</dbReference>
<evidence type="ECO:0000256" key="21">
    <source>
        <dbReference type="SAM" id="MobiDB-lite"/>
    </source>
</evidence>
<keyword evidence="12" id="KW-0677">Repeat</keyword>
<keyword evidence="22" id="KW-0732">Signal</keyword>
<dbReference type="STRING" id="46223.SAMN05421852_11172"/>
<dbReference type="InterPro" id="IPR001287">
    <property type="entry name" value="NO2-reductase_Cu"/>
</dbReference>
<evidence type="ECO:0000256" key="22">
    <source>
        <dbReference type="SAM" id="SignalP"/>
    </source>
</evidence>
<dbReference type="Pfam" id="PF07732">
    <property type="entry name" value="Cu-oxidase_3"/>
    <property type="match status" value="1"/>
</dbReference>
<dbReference type="GO" id="GO:0019333">
    <property type="term" value="P:denitrification pathway"/>
    <property type="evidence" value="ECO:0007669"/>
    <property type="project" value="UniProtKB-UniPathway"/>
</dbReference>
<evidence type="ECO:0000256" key="7">
    <source>
        <dbReference type="ARBA" id="ARBA00011233"/>
    </source>
</evidence>
<evidence type="ECO:0000256" key="20">
    <source>
        <dbReference type="PIRSR" id="PIRSR601287-1"/>
    </source>
</evidence>
<evidence type="ECO:0000256" key="2">
    <source>
        <dbReference type="ARBA" id="ARBA00001973"/>
    </source>
</evidence>
<evidence type="ECO:0000256" key="13">
    <source>
        <dbReference type="ARBA" id="ARBA00022764"/>
    </source>
</evidence>
<evidence type="ECO:0000259" key="23">
    <source>
        <dbReference type="Pfam" id="PF00394"/>
    </source>
</evidence>
<dbReference type="PRINTS" id="PR00695">
    <property type="entry name" value="CUNO2RDTASE"/>
</dbReference>
<keyword evidence="26" id="KW-0131">Cell cycle</keyword>
<evidence type="ECO:0000256" key="6">
    <source>
        <dbReference type="ARBA" id="ARBA00010609"/>
    </source>
</evidence>
<gene>
    <name evidence="26" type="ORF">SAMN05421852_11172</name>
</gene>
<dbReference type="EMBL" id="FORR01000011">
    <property type="protein sequence ID" value="SFJ51088.1"/>
    <property type="molecule type" value="Genomic_DNA"/>
</dbReference>
<feature type="binding site" description="type 1 copper site" evidence="20">
    <location>
        <position position="159"/>
    </location>
    <ligand>
        <name>Cu cation</name>
        <dbReference type="ChEBI" id="CHEBI:23378"/>
        <label>1</label>
    </ligand>
</feature>
<evidence type="ECO:0000256" key="12">
    <source>
        <dbReference type="ARBA" id="ARBA00022737"/>
    </source>
</evidence>
<evidence type="ECO:0000256" key="10">
    <source>
        <dbReference type="ARBA" id="ARBA00022630"/>
    </source>
</evidence>
<evidence type="ECO:0000256" key="11">
    <source>
        <dbReference type="ARBA" id="ARBA00022723"/>
    </source>
</evidence>
<feature type="domain" description="Plastocyanin-like" evidence="24">
    <location>
        <begin position="412"/>
        <end position="521"/>
    </location>
</feature>
<evidence type="ECO:0000256" key="18">
    <source>
        <dbReference type="ARBA" id="ARBA00032356"/>
    </source>
</evidence>
<dbReference type="GO" id="GO:0005507">
    <property type="term" value="F:copper ion binding"/>
    <property type="evidence" value="ECO:0007669"/>
    <property type="project" value="InterPro"/>
</dbReference>
<keyword evidence="16 20" id="KW-0186">Copper</keyword>
<evidence type="ECO:0000256" key="17">
    <source>
        <dbReference type="ARBA" id="ARBA00023063"/>
    </source>
</evidence>
<dbReference type="CDD" id="cd04202">
    <property type="entry name" value="CuRO_D2_2dMcoN_like"/>
    <property type="match status" value="1"/>
</dbReference>
<comment type="similarity">
    <text evidence="6">Belongs to the multicopper oxidase family.</text>
</comment>
<feature type="region of interest" description="Disordered" evidence="21">
    <location>
        <begin position="216"/>
        <end position="249"/>
    </location>
</feature>
<evidence type="ECO:0000256" key="9">
    <source>
        <dbReference type="ARBA" id="ARBA00017290"/>
    </source>
</evidence>
<evidence type="ECO:0000256" key="8">
    <source>
        <dbReference type="ARBA" id="ARBA00011882"/>
    </source>
</evidence>
<keyword evidence="11 20" id="KW-0479">Metal-binding</keyword>
<evidence type="ECO:0000256" key="5">
    <source>
        <dbReference type="ARBA" id="ARBA00005127"/>
    </source>
</evidence>
<evidence type="ECO:0000256" key="4">
    <source>
        <dbReference type="ARBA" id="ARBA00004418"/>
    </source>
</evidence>
<keyword evidence="27" id="KW-1185">Reference proteome</keyword>
<dbReference type="GO" id="GO:0042128">
    <property type="term" value="P:nitrate assimilation"/>
    <property type="evidence" value="ECO:0007669"/>
    <property type="project" value="UniProtKB-KW"/>
</dbReference>
<keyword evidence="13" id="KW-0574">Periplasm</keyword>
<evidence type="ECO:0000256" key="14">
    <source>
        <dbReference type="ARBA" id="ARBA00022827"/>
    </source>
</evidence>
<dbReference type="AlphaFoldDB" id="A0A1I3RXM8"/>
<sequence length="536" mass="60321">MKKWKRMMKNSAWLLISTLAIAGCSATNTSPGEHTQHMGQVEENMLKTPKVMKDKDGKTVKEFTVTAKETKWQISDGLQVNALTYDGSVPGKTIQVEQGDKVRVHLKNQLKKPVSIHWHGYPVPNTMDGVPGMTQDPVEPGKSFTYEFEATVPGTFWYHSHFDSSNQVDQGLYGAFVVLPKQEDEKFDREYTLILDEWQGKGNQTMDHSQMNHSQMDHSQMNTSKNHSEMNMNNHSSSSQNHSESHNKMPNMDHDEMMKQMYNVYSVNGKSGSLVQPLKVKKGEKVRLRIINAGYLTHDMHLQDQSFRVLSTDGNAIKNAKTVKDQLVSIGAGERYDLGFVAGNKSFAIDFHEKTAGAKSLVIPVQVEGSTSSKQQADHHPLPVLNMANYVAEKEKTASFDSSYTLRLNSTIQNGEQVYTINGKTWPNTDPIPVKKGEKVKVTLINEGKSDHPMHLHGHFFDVLAKNGKPVTGQIKKDTLVLKPGEKYEIMFVADNPGHWMFHCHDLHHAASGMMTDVNYQDYKGSYRADRNKTSE</sequence>
<keyword evidence="26" id="KW-0132">Cell division</keyword>
<feature type="chain" id="PRO_5038664797" description="Copper-containing nitrite reductase" evidence="22">
    <location>
        <begin position="23"/>
        <end position="536"/>
    </location>
</feature>
<dbReference type="PROSITE" id="PS51257">
    <property type="entry name" value="PROKAR_LIPOPROTEIN"/>
    <property type="match status" value="1"/>
</dbReference>
<dbReference type="InterPro" id="IPR011706">
    <property type="entry name" value="Cu-oxidase_C"/>
</dbReference>
<reference evidence="26 27" key="1">
    <citation type="submission" date="2016-10" db="EMBL/GenBank/DDBJ databases">
        <authorList>
            <person name="de Groot N.N."/>
        </authorList>
    </citation>
    <scope>NUCLEOTIDE SEQUENCE [LARGE SCALE GENOMIC DNA]</scope>
    <source>
        <strain evidence="26 27">DSM 44778</strain>
    </source>
</reference>
<dbReference type="InterPro" id="IPR033138">
    <property type="entry name" value="Cu_oxidase_CS"/>
</dbReference>
<keyword evidence="15" id="KW-0560">Oxidoreductase</keyword>
<comment type="catalytic activity">
    <reaction evidence="19">
        <text>nitric oxide + Fe(III)-[cytochrome c] + H2O = Fe(II)-[cytochrome c] + nitrite + 2 H(+)</text>
        <dbReference type="Rhea" id="RHEA:15233"/>
        <dbReference type="Rhea" id="RHEA-COMP:10350"/>
        <dbReference type="Rhea" id="RHEA-COMP:14399"/>
        <dbReference type="ChEBI" id="CHEBI:15377"/>
        <dbReference type="ChEBI" id="CHEBI:15378"/>
        <dbReference type="ChEBI" id="CHEBI:16301"/>
        <dbReference type="ChEBI" id="CHEBI:16480"/>
        <dbReference type="ChEBI" id="CHEBI:29033"/>
        <dbReference type="ChEBI" id="CHEBI:29034"/>
        <dbReference type="EC" id="1.7.2.1"/>
    </reaction>
</comment>
<dbReference type="InterPro" id="IPR011707">
    <property type="entry name" value="Cu-oxidase-like_N"/>
</dbReference>
<dbReference type="GO" id="GO:0051301">
    <property type="term" value="P:cell division"/>
    <property type="evidence" value="ECO:0007669"/>
    <property type="project" value="UniProtKB-KW"/>
</dbReference>
<organism evidence="26 27">
    <name type="scientific">Thermoflavimicrobium dichotomicum</name>
    <dbReference type="NCBI Taxonomy" id="46223"/>
    <lineage>
        <taxon>Bacteria</taxon>
        <taxon>Bacillati</taxon>
        <taxon>Bacillota</taxon>
        <taxon>Bacilli</taxon>
        <taxon>Bacillales</taxon>
        <taxon>Thermoactinomycetaceae</taxon>
        <taxon>Thermoflavimicrobium</taxon>
    </lineage>
</organism>
<dbReference type="UniPathway" id="UPA00652">
    <property type="reaction ID" value="UER00707"/>
</dbReference>
<keyword evidence="26" id="KW-0946">Virion</keyword>
<evidence type="ECO:0000256" key="16">
    <source>
        <dbReference type="ARBA" id="ARBA00023008"/>
    </source>
</evidence>
<evidence type="ECO:0000259" key="24">
    <source>
        <dbReference type="Pfam" id="PF07731"/>
    </source>
</evidence>
<protein>
    <recommendedName>
        <fullName evidence="9">Copper-containing nitrite reductase</fullName>
        <ecNumber evidence="8">1.7.2.1</ecNumber>
    </recommendedName>
    <alternativeName>
        <fullName evidence="18">Cu-NIR</fullName>
    </alternativeName>
</protein>
<comment type="cofactor">
    <cofactor evidence="3">
        <name>FAD</name>
        <dbReference type="ChEBI" id="CHEBI:57692"/>
    </cofactor>
</comment>
<dbReference type="SUPFAM" id="SSF49503">
    <property type="entry name" value="Cupredoxins"/>
    <property type="match status" value="3"/>
</dbReference>
<comment type="cofactor">
    <cofactor evidence="2 20">
        <name>Cu(2+)</name>
        <dbReference type="ChEBI" id="CHEBI:29036"/>
    </cofactor>
</comment>
<accession>A0A1I3RXM8</accession>
<dbReference type="Pfam" id="PF00394">
    <property type="entry name" value="Cu-oxidase"/>
    <property type="match status" value="1"/>
</dbReference>
<dbReference type="Gene3D" id="2.60.40.420">
    <property type="entry name" value="Cupredoxins - blue copper proteins"/>
    <property type="match status" value="2"/>
</dbReference>
<feature type="signal peptide" evidence="22">
    <location>
        <begin position="1"/>
        <end position="22"/>
    </location>
</feature>
<dbReference type="GO" id="GO:0050421">
    <property type="term" value="F:nitrite reductase (NO-forming) activity"/>
    <property type="evidence" value="ECO:0007669"/>
    <property type="project" value="UniProtKB-EC"/>
</dbReference>
<dbReference type="PANTHER" id="PTHR11709:SF394">
    <property type="entry name" value="FI03373P-RELATED"/>
    <property type="match status" value="1"/>
</dbReference>
<evidence type="ECO:0000256" key="1">
    <source>
        <dbReference type="ARBA" id="ARBA00001960"/>
    </source>
</evidence>
<dbReference type="InterPro" id="IPR045087">
    <property type="entry name" value="Cu-oxidase_fam"/>
</dbReference>
<dbReference type="PROSITE" id="PS00079">
    <property type="entry name" value="MULTICOPPER_OXIDASE1"/>
    <property type="match status" value="1"/>
</dbReference>
<dbReference type="RefSeq" id="WP_245739838.1">
    <property type="nucleotide sequence ID" value="NZ_FORR01000011.1"/>
</dbReference>
<keyword evidence="14" id="KW-0274">FAD</keyword>
<dbReference type="CDD" id="cd13860">
    <property type="entry name" value="CuRO_1_2dMco_1"/>
    <property type="match status" value="1"/>
</dbReference>
<evidence type="ECO:0000259" key="25">
    <source>
        <dbReference type="Pfam" id="PF07732"/>
    </source>
</evidence>
<feature type="domain" description="Plastocyanin-like" evidence="25">
    <location>
        <begin position="67"/>
        <end position="182"/>
    </location>
</feature>
<comment type="cofactor">
    <cofactor evidence="1">
        <name>Cu(+)</name>
        <dbReference type="ChEBI" id="CHEBI:49552"/>
    </cofactor>
</comment>
<keyword evidence="26" id="KW-0167">Capsid protein</keyword>
<dbReference type="PANTHER" id="PTHR11709">
    <property type="entry name" value="MULTI-COPPER OXIDASE"/>
    <property type="match status" value="1"/>
</dbReference>
<evidence type="ECO:0000256" key="3">
    <source>
        <dbReference type="ARBA" id="ARBA00001974"/>
    </source>
</evidence>
<dbReference type="InterPro" id="IPR001117">
    <property type="entry name" value="Cu-oxidase_2nd"/>
</dbReference>
<dbReference type="EC" id="1.7.2.1" evidence="8"/>
<comment type="subunit">
    <text evidence="7">Homotrimer.</text>
</comment>
<evidence type="ECO:0000256" key="19">
    <source>
        <dbReference type="ARBA" id="ARBA00049340"/>
    </source>
</evidence>
<keyword evidence="10" id="KW-0285">Flavoprotein</keyword>
<comment type="pathway">
    <text evidence="5">Nitrogen metabolism; nitrate reduction (denitrification); dinitrogen from nitrate: step 2/4.</text>
</comment>
<dbReference type="PROSITE" id="PS00080">
    <property type="entry name" value="MULTICOPPER_OXIDASE2"/>
    <property type="match status" value="1"/>
</dbReference>
<dbReference type="Pfam" id="PF07731">
    <property type="entry name" value="Cu-oxidase_2"/>
    <property type="match status" value="1"/>
</dbReference>
<proteinExistence type="inferred from homology"/>
<evidence type="ECO:0000313" key="26">
    <source>
        <dbReference type="EMBL" id="SFJ51088.1"/>
    </source>
</evidence>
<keyword evidence="17" id="KW-0534">Nitrate assimilation</keyword>
<evidence type="ECO:0000313" key="27">
    <source>
        <dbReference type="Proteomes" id="UP000199545"/>
    </source>
</evidence>
<dbReference type="InterPro" id="IPR002355">
    <property type="entry name" value="Cu_oxidase_Cu_BS"/>
</dbReference>
<feature type="domain" description="Plastocyanin-like" evidence="23">
    <location>
        <begin position="231"/>
        <end position="349"/>
    </location>
</feature>
<name>A0A1I3RXM8_9BACL</name>
<feature type="compositionally biased region" description="Low complexity" evidence="21">
    <location>
        <begin position="229"/>
        <end position="242"/>
    </location>
</feature>
<evidence type="ECO:0000256" key="15">
    <source>
        <dbReference type="ARBA" id="ARBA00023002"/>
    </source>
</evidence>